<proteinExistence type="predicted"/>
<organism evidence="4">
    <name type="scientific">Rhizophagus irregularis (strain DAOM 181602 / DAOM 197198 / MUCL 43194)</name>
    <name type="common">Arbuscular mycorrhizal fungus</name>
    <name type="synonym">Glomus intraradices</name>
    <dbReference type="NCBI Taxonomy" id="747089"/>
    <lineage>
        <taxon>Eukaryota</taxon>
        <taxon>Fungi</taxon>
        <taxon>Fungi incertae sedis</taxon>
        <taxon>Mucoromycota</taxon>
        <taxon>Glomeromycotina</taxon>
        <taxon>Glomeromycetes</taxon>
        <taxon>Glomerales</taxon>
        <taxon>Glomeraceae</taxon>
        <taxon>Rhizophagus</taxon>
    </lineage>
</organism>
<evidence type="ECO:0000256" key="1">
    <source>
        <dbReference type="PROSITE-ProRule" id="PRU00117"/>
    </source>
</evidence>
<sequence length="301" mass="34406">MQNSIRNSTITTTIEISENVEVGKLIGRGGRNIKPIERGTGTYIYINTKVNPRQIEIKINKDYKFKDENISLWEWINKAICQIDNLLEDIEVRNRKKDIEKEKNNSRISDNGNHQHATPRNHKKRRMPYTTKARQRFDKMKALFGLKADDYNELPTFVGVVKDTPEDIRNQVIGEFLRLHKTSQHITSDNEATRCEFISRIIYGIYGSEIKVYPQYEISGSHDKGPNAIQLQTSIQRNPKKLSYDISCYGLGNNQASSENNSEGKAEVLLSSLSPSPLPINKVILTHETYQGLVWANQVGV</sequence>
<reference evidence="4" key="1">
    <citation type="submission" date="2013-07" db="EMBL/GenBank/DDBJ databases">
        <title>The genome of an arbuscular mycorrhizal fungus provides insights into the evolution of the oldest plant symbiosis.</title>
        <authorList>
            <consortium name="DOE Joint Genome Institute"/>
            <person name="Tisserant E."/>
            <person name="Malbreil M."/>
            <person name="Kuo A."/>
            <person name="Kohler A."/>
            <person name="Symeonidi A."/>
            <person name="Balestrini R."/>
            <person name="Charron P."/>
            <person name="Duensing N."/>
            <person name="Frei-dit-Frey N."/>
            <person name="Gianinazzi-Pearson V."/>
            <person name="Gilbert B."/>
            <person name="Handa Y."/>
            <person name="Hijri M."/>
            <person name="Kaul R."/>
            <person name="Kawaguchi M."/>
            <person name="Krajinski F."/>
            <person name="Lammers P."/>
            <person name="Lapierre D."/>
            <person name="Masclaux F.G."/>
            <person name="Murat C."/>
            <person name="Morin E."/>
            <person name="Ndikumana S."/>
            <person name="Pagni M."/>
            <person name="Petitpierre D."/>
            <person name="Requena N."/>
            <person name="Rosikiewicz P."/>
            <person name="Riley R."/>
            <person name="Saito K."/>
            <person name="San Clemente H."/>
            <person name="Shapiro H."/>
            <person name="van Tuinen D."/>
            <person name="Becard G."/>
            <person name="Bonfante P."/>
            <person name="Paszkowski U."/>
            <person name="Shachar-Hill Y."/>
            <person name="Young J.P."/>
            <person name="Sanders I.R."/>
            <person name="Henrissat B."/>
            <person name="Rensing S.A."/>
            <person name="Grigoriev I.V."/>
            <person name="Corradi N."/>
            <person name="Roux C."/>
            <person name="Martin F."/>
        </authorList>
    </citation>
    <scope>NUCLEOTIDE SEQUENCE</scope>
    <source>
        <strain evidence="4">DAOM 197198</strain>
    </source>
</reference>
<dbReference type="EMBL" id="KI301904">
    <property type="protein sequence ID" value="ERZ94584.1"/>
    <property type="molecule type" value="Genomic_DNA"/>
</dbReference>
<dbReference type="Pfam" id="PF00013">
    <property type="entry name" value="KH_1"/>
    <property type="match status" value="1"/>
</dbReference>
<feature type="compositionally biased region" description="Polar residues" evidence="2">
    <location>
        <begin position="106"/>
        <end position="116"/>
    </location>
</feature>
<dbReference type="Gene3D" id="3.30.1370.10">
    <property type="entry name" value="K Homology domain, type 1"/>
    <property type="match status" value="1"/>
</dbReference>
<dbReference type="InterPro" id="IPR036612">
    <property type="entry name" value="KH_dom_type_1_sf"/>
</dbReference>
<dbReference type="GO" id="GO:0003723">
    <property type="term" value="F:RNA binding"/>
    <property type="evidence" value="ECO:0007669"/>
    <property type="project" value="UniProtKB-UniRule"/>
</dbReference>
<evidence type="ECO:0000313" key="4">
    <source>
        <dbReference type="EMBL" id="ERZ94584.1"/>
    </source>
</evidence>
<evidence type="ECO:0000259" key="3">
    <source>
        <dbReference type="Pfam" id="PF00013"/>
    </source>
</evidence>
<dbReference type="HOGENOM" id="CLU_924850_0_0_1"/>
<gene>
    <name evidence="4" type="ORF">GLOINDRAFT_14465</name>
</gene>
<accession>U9SFH0</accession>
<dbReference type="VEuPathDB" id="FungiDB:RhiirFUN_012197"/>
<dbReference type="VEuPathDB" id="FungiDB:RhiirFUN_012196"/>
<dbReference type="InterPro" id="IPR004088">
    <property type="entry name" value="KH_dom_type_1"/>
</dbReference>
<dbReference type="SUPFAM" id="SSF54791">
    <property type="entry name" value="Eukaryotic type KH-domain (KH-domain type I)"/>
    <property type="match status" value="1"/>
</dbReference>
<dbReference type="AlphaFoldDB" id="U9SFH0"/>
<feature type="region of interest" description="Disordered" evidence="2">
    <location>
        <begin position="101"/>
        <end position="130"/>
    </location>
</feature>
<keyword evidence="1" id="KW-0694">RNA-binding</keyword>
<name>U9SFH0_RHIID</name>
<feature type="compositionally biased region" description="Basic residues" evidence="2">
    <location>
        <begin position="117"/>
        <end position="127"/>
    </location>
</feature>
<dbReference type="PROSITE" id="PS50084">
    <property type="entry name" value="KH_TYPE_1"/>
    <property type="match status" value="1"/>
</dbReference>
<feature type="domain" description="K Homology" evidence="3">
    <location>
        <begin position="11"/>
        <end position="57"/>
    </location>
</feature>
<evidence type="ECO:0000256" key="2">
    <source>
        <dbReference type="SAM" id="MobiDB-lite"/>
    </source>
</evidence>
<protein>
    <recommendedName>
        <fullName evidence="3">K Homology domain-containing protein</fullName>
    </recommendedName>
</protein>